<dbReference type="PIRSF" id="PIRSF016719">
    <property type="entry name" value="UCP016719"/>
    <property type="match status" value="1"/>
</dbReference>
<protein>
    <submittedName>
        <fullName evidence="4">Uncharacterized conserved protein YbbC, DUF1343 family</fullName>
    </submittedName>
</protein>
<evidence type="ECO:0000313" key="5">
    <source>
        <dbReference type="Proteomes" id="UP000199103"/>
    </source>
</evidence>
<proteinExistence type="predicted"/>
<dbReference type="RefSeq" id="WP_231919918.1">
    <property type="nucleotide sequence ID" value="NZ_LT629772.1"/>
</dbReference>
<dbReference type="Proteomes" id="UP000199103">
    <property type="component" value="Chromosome I"/>
</dbReference>
<organism evidence="4 5">
    <name type="scientific">Microlunatus soli</name>
    <dbReference type="NCBI Taxonomy" id="630515"/>
    <lineage>
        <taxon>Bacteria</taxon>
        <taxon>Bacillati</taxon>
        <taxon>Actinomycetota</taxon>
        <taxon>Actinomycetes</taxon>
        <taxon>Propionibacteriales</taxon>
        <taxon>Propionibacteriaceae</taxon>
        <taxon>Microlunatus</taxon>
    </lineage>
</organism>
<dbReference type="PANTHER" id="PTHR42915:SF1">
    <property type="entry name" value="PEPTIDOGLYCAN BETA-N-ACETYLMURAMIDASE NAMZ"/>
    <property type="match status" value="1"/>
</dbReference>
<dbReference type="InterPro" id="IPR006311">
    <property type="entry name" value="TAT_signal"/>
</dbReference>
<dbReference type="Pfam" id="PF20732">
    <property type="entry name" value="NamZ_C"/>
    <property type="match status" value="1"/>
</dbReference>
<dbReference type="Gene3D" id="3.40.50.12170">
    <property type="entry name" value="Uncharacterised protein PF07075, DUF1343"/>
    <property type="match status" value="1"/>
</dbReference>
<dbReference type="Gene3D" id="3.90.1150.140">
    <property type="match status" value="1"/>
</dbReference>
<dbReference type="InterPro" id="IPR008302">
    <property type="entry name" value="NamZ"/>
</dbReference>
<name>A0A1H1WNG1_9ACTN</name>
<evidence type="ECO:0000259" key="2">
    <source>
        <dbReference type="Pfam" id="PF07075"/>
    </source>
</evidence>
<gene>
    <name evidence="4" type="ORF">SAMN04489812_3736</name>
</gene>
<feature type="domain" description="Peptidoglycan beta-N-acetylmuramidase NamZ C-terminal" evidence="3">
    <location>
        <begin position="295"/>
        <end position="451"/>
    </location>
</feature>
<dbReference type="InterPro" id="IPR048502">
    <property type="entry name" value="NamZ_N"/>
</dbReference>
<dbReference type="EMBL" id="LT629772">
    <property type="protein sequence ID" value="SDS98663.1"/>
    <property type="molecule type" value="Genomic_DNA"/>
</dbReference>
<dbReference type="InterPro" id="IPR048503">
    <property type="entry name" value="NamZ_C"/>
</dbReference>
<dbReference type="STRING" id="630515.SAMN04489812_3736"/>
<sequence length="453" mass="49286">MSGSEPNTGSLSRRGMIIGSTIGLGAAAATGIAGQAAATPRRQDPTHGKPGHTTPGGGRRVLPGADRAAADDWSALSGQKLGVITNPTGIVSDRMISIVDAMVESGRVNVSAVFGPEHGFRGTAQAGESEETYVDERTGVTVYDAYGAQADKFAELFTEAGVETIVFDIQDVGVRFYTYIWTMYQAMIAAVRKQLRFVVLDRPVPIGGQADGPLMTDGFTSGVGQDFIVQQQGMTAGELARFYDGEFMPDRAGGRLPQLDVIEVANYRADTLYADTGLPWVLPSPNMPTADTARLYAGTCLFEATNLSEGRGTTRPFELIGAPYVDHQWAAMLNKRNLPGVYFREAYFTPTFSKNEGKVCGGVQVHLLEPAEVQPIRTTAEMLVALRDLYDGFAWRTYPSDAYQGQWLDKLTGSARFRTQLEAGATADDIVDGWSDELSDFNRRRRPYLLYRR</sequence>
<dbReference type="PANTHER" id="PTHR42915">
    <property type="entry name" value="HYPOTHETICAL 460 KDA PROTEIN IN FEUA-SIGW INTERGENIC REGION [PRECURSOR]"/>
    <property type="match status" value="1"/>
</dbReference>
<evidence type="ECO:0000313" key="4">
    <source>
        <dbReference type="EMBL" id="SDS98663.1"/>
    </source>
</evidence>
<reference evidence="4 5" key="1">
    <citation type="submission" date="2016-10" db="EMBL/GenBank/DDBJ databases">
        <authorList>
            <person name="de Groot N.N."/>
        </authorList>
    </citation>
    <scope>NUCLEOTIDE SEQUENCE [LARGE SCALE GENOMIC DNA]</scope>
    <source>
        <strain evidence="4 5">DSM 21800</strain>
    </source>
</reference>
<dbReference type="PROSITE" id="PS51318">
    <property type="entry name" value="TAT"/>
    <property type="match status" value="1"/>
</dbReference>
<feature type="domain" description="Peptidoglycan beta-N-acetylmuramidase NamZ N-terminal" evidence="2">
    <location>
        <begin position="82"/>
        <end position="290"/>
    </location>
</feature>
<evidence type="ECO:0000259" key="3">
    <source>
        <dbReference type="Pfam" id="PF20732"/>
    </source>
</evidence>
<dbReference type="AlphaFoldDB" id="A0A1H1WNG1"/>
<feature type="region of interest" description="Disordered" evidence="1">
    <location>
        <begin position="33"/>
        <end position="68"/>
    </location>
</feature>
<accession>A0A1H1WNG1</accession>
<dbReference type="GO" id="GO:0033922">
    <property type="term" value="F:peptidoglycan beta-N-acetylmuramidase activity"/>
    <property type="evidence" value="ECO:0007669"/>
    <property type="project" value="InterPro"/>
</dbReference>
<dbReference type="Pfam" id="PF07075">
    <property type="entry name" value="NamZ_N"/>
    <property type="match status" value="1"/>
</dbReference>
<keyword evidence="5" id="KW-1185">Reference proteome</keyword>
<evidence type="ECO:0000256" key="1">
    <source>
        <dbReference type="SAM" id="MobiDB-lite"/>
    </source>
</evidence>